<dbReference type="AlphaFoldDB" id="N1QR08"/>
<sequence>MDATADPLLPQPAAAVDHLGRPVSRLTSGRWPAAFFIIGVEISERFAYTGISGNLIAYLTGPLGQSTASAAATINAWNGVALLLPLLGVAAVADSWLGRYRTVVCASLLYILDRYCKQWNRVLGTRMDILGLYRKRLSPRFIYKANHHSHKVQQELHRTHTHTRYNNTKYERVMLRAQLNKP</sequence>
<name>N1QR08_AEGTA</name>
<proteinExistence type="predicted"/>
<dbReference type="PANTHER" id="PTHR11654">
    <property type="entry name" value="OLIGOPEPTIDE TRANSPORTER-RELATED"/>
    <property type="match status" value="1"/>
</dbReference>
<accession>N1QR08</accession>
<organism evidence="1">
    <name type="scientific">Aegilops tauschii</name>
    <name type="common">Tausch's goatgrass</name>
    <name type="synonym">Aegilops squarrosa</name>
    <dbReference type="NCBI Taxonomy" id="37682"/>
    <lineage>
        <taxon>Eukaryota</taxon>
        <taxon>Viridiplantae</taxon>
        <taxon>Streptophyta</taxon>
        <taxon>Embryophyta</taxon>
        <taxon>Tracheophyta</taxon>
        <taxon>Spermatophyta</taxon>
        <taxon>Magnoliopsida</taxon>
        <taxon>Liliopsida</taxon>
        <taxon>Poales</taxon>
        <taxon>Poaceae</taxon>
        <taxon>BOP clade</taxon>
        <taxon>Pooideae</taxon>
        <taxon>Triticodae</taxon>
        <taxon>Triticeae</taxon>
        <taxon>Triticinae</taxon>
        <taxon>Aegilops</taxon>
    </lineage>
</organism>
<dbReference type="InterPro" id="IPR036259">
    <property type="entry name" value="MFS_trans_sf"/>
</dbReference>
<dbReference type="Gene3D" id="1.20.1250.20">
    <property type="entry name" value="MFS general substrate transporter like domains"/>
    <property type="match status" value="1"/>
</dbReference>
<evidence type="ECO:0000313" key="1">
    <source>
        <dbReference type="EnsemblPlants" id="EMT00827"/>
    </source>
</evidence>
<dbReference type="ExpressionAtlas" id="N1QR08">
    <property type="expression patterns" value="baseline"/>
</dbReference>
<evidence type="ECO:0008006" key="2">
    <source>
        <dbReference type="Google" id="ProtNLM"/>
    </source>
</evidence>
<dbReference type="EnsemblPlants" id="EMT00827">
    <property type="protein sequence ID" value="EMT00827"/>
    <property type="gene ID" value="F775_24695"/>
</dbReference>
<protein>
    <recommendedName>
        <fullName evidence="2">Peptide transporter PTR2</fullName>
    </recommendedName>
</protein>
<reference evidence="1" key="1">
    <citation type="submission" date="2015-06" db="UniProtKB">
        <authorList>
            <consortium name="EnsemblPlants"/>
        </authorList>
    </citation>
    <scope>IDENTIFICATION</scope>
</reference>